<dbReference type="GO" id="GO:0017183">
    <property type="term" value="P:protein histidyl modification to diphthamide"/>
    <property type="evidence" value="ECO:0000318"/>
    <property type="project" value="GO_Central"/>
</dbReference>
<evidence type="ECO:0000256" key="3">
    <source>
        <dbReference type="ARBA" id="ARBA00012089"/>
    </source>
</evidence>
<dbReference type="Pfam" id="PF01042">
    <property type="entry name" value="Ribonuc_L-PSP"/>
    <property type="match status" value="2"/>
</dbReference>
<evidence type="ECO:0000256" key="4">
    <source>
        <dbReference type="ARBA" id="ARBA00018426"/>
    </source>
</evidence>
<feature type="domain" description="Diphthamide synthase" evidence="13">
    <location>
        <begin position="1"/>
        <end position="228"/>
    </location>
</feature>
<evidence type="ECO:0000256" key="7">
    <source>
        <dbReference type="ARBA" id="ARBA00022840"/>
    </source>
</evidence>
<sequence>MRVVALISGGKDSCFNMMNCVQQGHEIVALANLYPQTNTDEIDSYMYQTVGHNVIPLYADCMGVPIYREPITGKTIDQNLSYQKTDNDETEDLFRLLKRVKTEHPEVEAVSVGAILSNYQRTRVENICQRLGLVSLSFLWNRDQRELLEEMVQSELHAILIKVAAIGLNDRDLGKSLAEMQQKLLTLHSRFDLHPCGEGGEYETLVLDCPLFKKRLDLVDREVIQHSSGDVYYLKCKAEVRDKENEEASEKDVSSTLDLSQGPPLLDNDFSSLYATVKDTLLKLPNSEPGIEKHLFPVPVHRTVSVQEKGPYLALGNVTAPAAAYATVEDEMEAALLVMEDVLREHKKSVHNVLQVILVVSNMSDFARLNKVYAKHFDFINPPSRVCVSSPLQDDCRVVLSCIAAIADGRQGLHIQSQSFWAPANIGPYSQAISYDGTVFISGQIAMIPATLAMPFPTSIHKEAVLALQHAYRIGKVMRVKSFAFATAFLCSSNDVEATQIVWDCFQKQFGYHCPLFTVLVEALPKGAMIEWQLLGCTEYEDKPPVSATVSTQSLHAPNTFWSIAAMDEQTMQTELAFMQSQVPSNYTMIFNSTGESSVLHVGCNIR</sequence>
<evidence type="ECO:0000313" key="14">
    <source>
        <dbReference type="EMBL" id="EEB09344.1"/>
    </source>
</evidence>
<evidence type="ECO:0000256" key="6">
    <source>
        <dbReference type="ARBA" id="ARBA00022741"/>
    </source>
</evidence>
<dbReference type="CDD" id="cd06156">
    <property type="entry name" value="eu_AANH_C_2"/>
    <property type="match status" value="1"/>
</dbReference>
<dbReference type="GO" id="GO:0005524">
    <property type="term" value="F:ATP binding"/>
    <property type="evidence" value="ECO:0007669"/>
    <property type="project" value="UniProtKB-KW"/>
</dbReference>
<dbReference type="eggNOG" id="KOG2316">
    <property type="taxonomic scope" value="Eukaryota"/>
</dbReference>
<dbReference type="EMBL" id="KE651168">
    <property type="protein sequence ID" value="EEB09344.1"/>
    <property type="molecule type" value="Genomic_DNA"/>
</dbReference>
<dbReference type="EC" id="6.3.1.14" evidence="3"/>
<dbReference type="InterPro" id="IPR006175">
    <property type="entry name" value="YjgF/YER057c/UK114"/>
</dbReference>
<evidence type="ECO:0000256" key="1">
    <source>
        <dbReference type="ARBA" id="ARBA00005156"/>
    </source>
</evidence>
<evidence type="ECO:0000256" key="11">
    <source>
        <dbReference type="ARBA" id="ARBA00032849"/>
    </source>
</evidence>
<organism evidence="14 16">
    <name type="scientific">Schizosaccharomyces japonicus (strain yFS275 / FY16936)</name>
    <name type="common">Fission yeast</name>
    <dbReference type="NCBI Taxonomy" id="402676"/>
    <lineage>
        <taxon>Eukaryota</taxon>
        <taxon>Fungi</taxon>
        <taxon>Dikarya</taxon>
        <taxon>Ascomycota</taxon>
        <taxon>Taphrinomycotina</taxon>
        <taxon>Schizosaccharomycetes</taxon>
        <taxon>Schizosaccharomycetales</taxon>
        <taxon>Schizosaccharomycetaceae</taxon>
        <taxon>Schizosaccharomyces</taxon>
    </lineage>
</organism>
<evidence type="ECO:0000256" key="12">
    <source>
        <dbReference type="ARBA" id="ARBA00048108"/>
    </source>
</evidence>
<proteinExistence type="inferred from homology"/>
<keyword evidence="6" id="KW-0547">Nucleotide-binding</keyword>
<dbReference type="GeneID" id="7051900"/>
<dbReference type="JaponicusDB" id="SJAG_04544">
    <property type="gene designation" value="dph6"/>
</dbReference>
<dbReference type="eggNOG" id="KOG2317">
    <property type="taxonomic scope" value="Eukaryota"/>
</dbReference>
<dbReference type="RefSeq" id="XP_002175637.1">
    <property type="nucleotide sequence ID" value="XM_002175601.2"/>
</dbReference>
<accession>B6K740</accession>
<dbReference type="SUPFAM" id="SSF55298">
    <property type="entry name" value="YjgF-like"/>
    <property type="match status" value="2"/>
</dbReference>
<dbReference type="Gene3D" id="3.40.50.620">
    <property type="entry name" value="HUPs"/>
    <property type="match status" value="1"/>
</dbReference>
<name>B6K740_SCHJY</name>
<comment type="pathway">
    <text evidence="1">Protein modification; peptidyl-diphthamide biosynthesis.</text>
</comment>
<comment type="catalytic activity">
    <reaction evidence="12">
        <text>diphthine-[translation elongation factor 2] + NH4(+) + ATP = diphthamide-[translation elongation factor 2] + AMP + diphosphate + H(+)</text>
        <dbReference type="Rhea" id="RHEA:19753"/>
        <dbReference type="Rhea" id="RHEA-COMP:10172"/>
        <dbReference type="Rhea" id="RHEA-COMP:10174"/>
        <dbReference type="ChEBI" id="CHEBI:15378"/>
        <dbReference type="ChEBI" id="CHEBI:16692"/>
        <dbReference type="ChEBI" id="CHEBI:28938"/>
        <dbReference type="ChEBI" id="CHEBI:30616"/>
        <dbReference type="ChEBI" id="CHEBI:33019"/>
        <dbReference type="ChEBI" id="CHEBI:82696"/>
        <dbReference type="ChEBI" id="CHEBI:456215"/>
        <dbReference type="EC" id="6.3.1.14"/>
    </reaction>
</comment>
<dbReference type="Pfam" id="PF01902">
    <property type="entry name" value="Diphthami_syn_2"/>
    <property type="match status" value="1"/>
</dbReference>
<evidence type="ECO:0000256" key="8">
    <source>
        <dbReference type="ARBA" id="ARBA00029814"/>
    </source>
</evidence>
<evidence type="ECO:0000256" key="9">
    <source>
        <dbReference type="ARBA" id="ARBA00031202"/>
    </source>
</evidence>
<evidence type="ECO:0000313" key="15">
    <source>
        <dbReference type="JaponicusDB" id="SJAG_04544"/>
    </source>
</evidence>
<dbReference type="PANTHER" id="PTHR12196:SF2">
    <property type="entry name" value="DIPHTHINE--AMMONIA LIGASE"/>
    <property type="match status" value="1"/>
</dbReference>
<dbReference type="HOGENOM" id="CLU_010289_2_1_1"/>
<dbReference type="VEuPathDB" id="FungiDB:SJAG_04544"/>
<evidence type="ECO:0000256" key="2">
    <source>
        <dbReference type="ARBA" id="ARBA00008496"/>
    </source>
</evidence>
<dbReference type="GO" id="GO:0017178">
    <property type="term" value="F:diphthine-ammonia ligase activity"/>
    <property type="evidence" value="ECO:0000318"/>
    <property type="project" value="GO_Central"/>
</dbReference>
<dbReference type="STRING" id="402676.B6K740"/>
<comment type="similarity">
    <text evidence="2">Belongs to the Diphthine--ammonia ligase family.</text>
</comment>
<dbReference type="Gene3D" id="3.90.1490.10">
    <property type="entry name" value="putative n-type atp pyrophosphatase, domain 2"/>
    <property type="match status" value="1"/>
</dbReference>
<keyword evidence="7" id="KW-0067">ATP-binding</keyword>
<dbReference type="FunFam" id="3.40.50.620:FF:000069">
    <property type="entry name" value="diphthine--ammonia ligase"/>
    <property type="match status" value="1"/>
</dbReference>
<evidence type="ECO:0000313" key="16">
    <source>
        <dbReference type="Proteomes" id="UP000001744"/>
    </source>
</evidence>
<dbReference type="Proteomes" id="UP000001744">
    <property type="component" value="Unassembled WGS sequence"/>
</dbReference>
<dbReference type="FunFam" id="3.90.1490.10:FF:000001">
    <property type="entry name" value="Diphthine--ammonia ligase"/>
    <property type="match status" value="1"/>
</dbReference>
<reference evidence="14 16" key="1">
    <citation type="journal article" date="2011" name="Science">
        <title>Comparative functional genomics of the fission yeasts.</title>
        <authorList>
            <person name="Rhind N."/>
            <person name="Chen Z."/>
            <person name="Yassour M."/>
            <person name="Thompson D.A."/>
            <person name="Haas B.J."/>
            <person name="Habib N."/>
            <person name="Wapinski I."/>
            <person name="Roy S."/>
            <person name="Lin M.F."/>
            <person name="Heiman D.I."/>
            <person name="Young S.K."/>
            <person name="Furuya K."/>
            <person name="Guo Y."/>
            <person name="Pidoux A."/>
            <person name="Chen H.M."/>
            <person name="Robbertse B."/>
            <person name="Goldberg J.M."/>
            <person name="Aoki K."/>
            <person name="Bayne E.H."/>
            <person name="Berlin A.M."/>
            <person name="Desjardins C.A."/>
            <person name="Dobbs E."/>
            <person name="Dukaj L."/>
            <person name="Fan L."/>
            <person name="FitzGerald M.G."/>
            <person name="French C."/>
            <person name="Gujja S."/>
            <person name="Hansen K."/>
            <person name="Keifenheim D."/>
            <person name="Levin J.Z."/>
            <person name="Mosher R.A."/>
            <person name="Mueller C.A."/>
            <person name="Pfiffner J."/>
            <person name="Priest M."/>
            <person name="Russ C."/>
            <person name="Smialowska A."/>
            <person name="Swoboda P."/>
            <person name="Sykes S.M."/>
            <person name="Vaughn M."/>
            <person name="Vengrova S."/>
            <person name="Yoder R."/>
            <person name="Zeng Q."/>
            <person name="Allshire R."/>
            <person name="Baulcombe D."/>
            <person name="Birren B.W."/>
            <person name="Brown W."/>
            <person name="Ekwall K."/>
            <person name="Kellis M."/>
            <person name="Leatherwood J."/>
            <person name="Levin H."/>
            <person name="Margalit H."/>
            <person name="Martienssen R."/>
            <person name="Nieduszynski C.A."/>
            <person name="Spatafora J.W."/>
            <person name="Friedman N."/>
            <person name="Dalgaard J.Z."/>
            <person name="Baumann P."/>
            <person name="Niki H."/>
            <person name="Regev A."/>
            <person name="Nusbaum C."/>
        </authorList>
    </citation>
    <scope>NUCLEOTIDE SEQUENCE [LARGE SCALE GENOMIC DNA]</scope>
    <source>
        <strain evidence="16">yFS275 / FY16936</strain>
    </source>
</reference>
<keyword evidence="16" id="KW-1185">Reference proteome</keyword>
<dbReference type="InterPro" id="IPR014729">
    <property type="entry name" value="Rossmann-like_a/b/a_fold"/>
</dbReference>
<keyword evidence="5" id="KW-0436">Ligase</keyword>
<evidence type="ECO:0000256" key="10">
    <source>
        <dbReference type="ARBA" id="ARBA00031552"/>
    </source>
</evidence>
<dbReference type="CDD" id="cd06155">
    <property type="entry name" value="eu_AANH_C_1"/>
    <property type="match status" value="1"/>
</dbReference>
<dbReference type="NCBIfam" id="TIGR00290">
    <property type="entry name" value="MJ0570_dom"/>
    <property type="match status" value="1"/>
</dbReference>
<dbReference type="CDD" id="cd01994">
    <property type="entry name" value="AANH_PF0828-like"/>
    <property type="match status" value="1"/>
</dbReference>
<dbReference type="SUPFAM" id="SSF52402">
    <property type="entry name" value="Adenine nucleotide alpha hydrolases-like"/>
    <property type="match status" value="1"/>
</dbReference>
<protein>
    <recommendedName>
        <fullName evidence="4">Diphthine--ammonia ligase</fullName>
        <ecNumber evidence="3">6.3.1.14</ecNumber>
    </recommendedName>
    <alternativeName>
        <fullName evidence="9">ATP-binding domain-containing protein 4</fullName>
    </alternativeName>
    <alternativeName>
        <fullName evidence="8">Diphthamide synthase</fullName>
    </alternativeName>
    <alternativeName>
        <fullName evidence="10">Diphthamide synthetase</fullName>
    </alternativeName>
    <alternativeName>
        <fullName evidence="11">Protein DPH6 homolog</fullName>
    </alternativeName>
</protein>
<dbReference type="InterPro" id="IPR002761">
    <property type="entry name" value="Diphthami_syn_dom"/>
</dbReference>
<gene>
    <name evidence="15" type="primary">dph6</name>
    <name evidence="14" type="ORF">SJAG_04544</name>
</gene>
<evidence type="ECO:0000256" key="5">
    <source>
        <dbReference type="ARBA" id="ARBA00022598"/>
    </source>
</evidence>
<dbReference type="OMA" id="HCRLAQS"/>
<dbReference type="AlphaFoldDB" id="B6K740"/>
<dbReference type="Gene3D" id="3.30.1330.40">
    <property type="entry name" value="RutC-like"/>
    <property type="match status" value="2"/>
</dbReference>
<dbReference type="InterPro" id="IPR035959">
    <property type="entry name" value="RutC-like_sf"/>
</dbReference>
<dbReference type="OrthoDB" id="686384at2759"/>
<evidence type="ECO:0000259" key="13">
    <source>
        <dbReference type="Pfam" id="PF01902"/>
    </source>
</evidence>
<dbReference type="PANTHER" id="PTHR12196">
    <property type="entry name" value="DOMAIN OF UNKNOWN FUNCTION 71 DUF71 -CONTAINING PROTEIN"/>
    <property type="match status" value="1"/>
</dbReference>
<dbReference type="InterPro" id="IPR030662">
    <property type="entry name" value="DPH6/MJ0570"/>
</dbReference>